<gene>
    <name evidence="1" type="ORF">ACFSB2_13905</name>
</gene>
<evidence type="ECO:0000313" key="2">
    <source>
        <dbReference type="Proteomes" id="UP001597079"/>
    </source>
</evidence>
<dbReference type="RefSeq" id="WP_377943674.1">
    <property type="nucleotide sequence ID" value="NZ_JBHUCX010000035.1"/>
</dbReference>
<accession>A0ABW4JHG0</accession>
<sequence length="181" mass="20666">MDIDLICADMAHPIAGARVYERKPDMPNIERFASGISAWIPTYHAGHASLIALANGERWYVPKSAKSIYMALARLHCVNLRHLRHVYEAHLRRSIYLPLVVGAQMRAYAPLKVRTPLTRNDGAMGYFRVDHVAAVRVKNRDVCFIEIHSGDVFEIQMPKLHVEQRLRDADSLCVLMRHRGE</sequence>
<protein>
    <submittedName>
        <fullName evidence="1">Uncharacterized protein</fullName>
    </submittedName>
</protein>
<keyword evidence="2" id="KW-1185">Reference proteome</keyword>
<dbReference type="EMBL" id="JBHUCX010000035">
    <property type="protein sequence ID" value="MFD1675792.1"/>
    <property type="molecule type" value="Genomic_DNA"/>
</dbReference>
<proteinExistence type="predicted"/>
<comment type="caution">
    <text evidence="1">The sequence shown here is derived from an EMBL/GenBank/DDBJ whole genome shotgun (WGS) entry which is preliminary data.</text>
</comment>
<organism evidence="1 2">
    <name type="scientific">Alicyclobacillus fodiniaquatilis</name>
    <dbReference type="NCBI Taxonomy" id="1661150"/>
    <lineage>
        <taxon>Bacteria</taxon>
        <taxon>Bacillati</taxon>
        <taxon>Bacillota</taxon>
        <taxon>Bacilli</taxon>
        <taxon>Bacillales</taxon>
        <taxon>Alicyclobacillaceae</taxon>
        <taxon>Alicyclobacillus</taxon>
    </lineage>
</organism>
<evidence type="ECO:0000313" key="1">
    <source>
        <dbReference type="EMBL" id="MFD1675792.1"/>
    </source>
</evidence>
<reference evidence="2" key="1">
    <citation type="journal article" date="2019" name="Int. J. Syst. Evol. Microbiol.">
        <title>The Global Catalogue of Microorganisms (GCM) 10K type strain sequencing project: providing services to taxonomists for standard genome sequencing and annotation.</title>
        <authorList>
            <consortium name="The Broad Institute Genomics Platform"/>
            <consortium name="The Broad Institute Genome Sequencing Center for Infectious Disease"/>
            <person name="Wu L."/>
            <person name="Ma J."/>
        </authorList>
    </citation>
    <scope>NUCLEOTIDE SEQUENCE [LARGE SCALE GENOMIC DNA]</scope>
    <source>
        <strain evidence="2">CGMCC 1.12286</strain>
    </source>
</reference>
<name>A0ABW4JHG0_9BACL</name>
<dbReference type="Proteomes" id="UP001597079">
    <property type="component" value="Unassembled WGS sequence"/>
</dbReference>